<feature type="transmembrane region" description="Helical" evidence="1">
    <location>
        <begin position="34"/>
        <end position="60"/>
    </location>
</feature>
<gene>
    <name evidence="3" type="primary">LOC100369466</name>
</gene>
<keyword evidence="2" id="KW-1185">Reference proteome</keyword>
<evidence type="ECO:0000313" key="3">
    <source>
        <dbReference type="RefSeq" id="XP_002734236.1"/>
    </source>
</evidence>
<dbReference type="RefSeq" id="XP_002734236.1">
    <property type="nucleotide sequence ID" value="XM_002734190.2"/>
</dbReference>
<keyword evidence="1" id="KW-0812">Transmembrane</keyword>
<feature type="transmembrane region" description="Helical" evidence="1">
    <location>
        <begin position="138"/>
        <end position="158"/>
    </location>
</feature>
<feature type="transmembrane region" description="Helical" evidence="1">
    <location>
        <begin position="72"/>
        <end position="92"/>
    </location>
</feature>
<proteinExistence type="predicted"/>
<dbReference type="Proteomes" id="UP000694865">
    <property type="component" value="Unplaced"/>
</dbReference>
<name>A0ABM0GP40_SACKO</name>
<evidence type="ECO:0000313" key="2">
    <source>
        <dbReference type="Proteomes" id="UP000694865"/>
    </source>
</evidence>
<evidence type="ECO:0000256" key="1">
    <source>
        <dbReference type="SAM" id="Phobius"/>
    </source>
</evidence>
<reference evidence="3" key="1">
    <citation type="submission" date="2025-08" db="UniProtKB">
        <authorList>
            <consortium name="RefSeq"/>
        </authorList>
    </citation>
    <scope>IDENTIFICATION</scope>
    <source>
        <tissue evidence="3">Testes</tissue>
    </source>
</reference>
<protein>
    <submittedName>
        <fullName evidence="3">Uncharacterized protein LOC100369466</fullName>
    </submittedName>
</protein>
<keyword evidence="1" id="KW-1133">Transmembrane helix</keyword>
<accession>A0ABM0GP40</accession>
<keyword evidence="1" id="KW-0472">Membrane</keyword>
<feature type="transmembrane region" description="Helical" evidence="1">
    <location>
        <begin position="104"/>
        <end position="126"/>
    </location>
</feature>
<organism evidence="2 3">
    <name type="scientific">Saccoglossus kowalevskii</name>
    <name type="common">Acorn worm</name>
    <dbReference type="NCBI Taxonomy" id="10224"/>
    <lineage>
        <taxon>Eukaryota</taxon>
        <taxon>Metazoa</taxon>
        <taxon>Hemichordata</taxon>
        <taxon>Enteropneusta</taxon>
        <taxon>Harrimaniidae</taxon>
        <taxon>Saccoglossus</taxon>
    </lineage>
</organism>
<dbReference type="GeneID" id="100369466"/>
<sequence length="163" mass="17776">MSNSASVDPLDAHIAVDDEHPLLRIKDDNKRGSVFVRVIIMCGVAQLIIGTSLLIVGILIASKSLYSKFYNVGTPIACGIVFEVTGISGWLASYKKSKSTIRTCMVLSFISILLSYVLCVISFIALSRNDPKESTINGFVVTACVLEFIISIISYVFCRRAMS</sequence>